<evidence type="ECO:0000313" key="3">
    <source>
        <dbReference type="RefSeq" id="XP_031373201.1"/>
    </source>
</evidence>
<evidence type="ECO:0000313" key="4">
    <source>
        <dbReference type="RefSeq" id="XP_031373202.1"/>
    </source>
</evidence>
<dbReference type="GeneID" id="116188164"/>
<keyword evidence="1" id="KW-1133">Transmembrane helix</keyword>
<keyword evidence="2" id="KW-1185">Reference proteome</keyword>
<feature type="transmembrane region" description="Helical" evidence="1">
    <location>
        <begin position="104"/>
        <end position="123"/>
    </location>
</feature>
<dbReference type="PANTHER" id="PTHR19229">
    <property type="entry name" value="ATP-BINDING CASSETTE TRANSPORTER SUBFAMILY A ABCA"/>
    <property type="match status" value="1"/>
</dbReference>
<protein>
    <submittedName>
        <fullName evidence="3 4">ABC transporter A family member 2-like isoform X1</fullName>
    </submittedName>
</protein>
<name>A0A6P8BU23_PUNGR</name>
<dbReference type="GO" id="GO:0016020">
    <property type="term" value="C:membrane"/>
    <property type="evidence" value="ECO:0007669"/>
    <property type="project" value="InterPro"/>
</dbReference>
<keyword evidence="1" id="KW-0472">Membrane</keyword>
<sequence>MLAVGNFTWEVTLKEFPHPPIKTFSAMVELRQTIFLMISMISFRFQISSLITEKEQKVVMTLRDLLDSAYWLSWLTSDRIIILISSLFTVLFRMMSQFDFFLNNSFTVVFLLLFLFQFNMIGFSFMLPAFLSESASSSMIGFYIFIAGYLQEQLMKFGFPYNTSSSNMHRTIWSLFPPNLLTKAVKLLADATSTLVILESVGRAARNVLQMIPRWTGI</sequence>
<organism evidence="2 3">
    <name type="scientific">Punica granatum</name>
    <name type="common">Pomegranate</name>
    <dbReference type="NCBI Taxonomy" id="22663"/>
    <lineage>
        <taxon>Eukaryota</taxon>
        <taxon>Viridiplantae</taxon>
        <taxon>Streptophyta</taxon>
        <taxon>Embryophyta</taxon>
        <taxon>Tracheophyta</taxon>
        <taxon>Spermatophyta</taxon>
        <taxon>Magnoliopsida</taxon>
        <taxon>eudicotyledons</taxon>
        <taxon>Gunneridae</taxon>
        <taxon>Pentapetalae</taxon>
        <taxon>rosids</taxon>
        <taxon>malvids</taxon>
        <taxon>Myrtales</taxon>
        <taxon>Lythraceae</taxon>
        <taxon>Punica</taxon>
    </lineage>
</organism>
<dbReference type="RefSeq" id="XP_031373201.1">
    <property type="nucleotide sequence ID" value="XM_031517341.1"/>
</dbReference>
<feature type="transmembrane region" description="Helical" evidence="1">
    <location>
        <begin position="129"/>
        <end position="150"/>
    </location>
</feature>
<dbReference type="GO" id="GO:0140359">
    <property type="term" value="F:ABC-type transporter activity"/>
    <property type="evidence" value="ECO:0007669"/>
    <property type="project" value="InterPro"/>
</dbReference>
<reference evidence="2" key="1">
    <citation type="journal article" date="2020" name="Plant Biotechnol. J.">
        <title>The pomegranate (Punica granatum L.) draft genome dissects genetic divergence between soft- and hard-seeded cultivars.</title>
        <authorList>
            <person name="Luo X."/>
            <person name="Li H."/>
            <person name="Wu Z."/>
            <person name="Yao W."/>
            <person name="Zhao P."/>
            <person name="Cao D."/>
            <person name="Yu H."/>
            <person name="Li K."/>
            <person name="Poudel K."/>
            <person name="Zhao D."/>
            <person name="Zhang F."/>
            <person name="Xia X."/>
            <person name="Chen L."/>
            <person name="Wang Q."/>
            <person name="Jing D."/>
            <person name="Cao S."/>
        </authorList>
    </citation>
    <scope>NUCLEOTIDE SEQUENCE [LARGE SCALE GENOMIC DNA]</scope>
</reference>
<evidence type="ECO:0000313" key="2">
    <source>
        <dbReference type="Proteomes" id="UP000515151"/>
    </source>
</evidence>
<evidence type="ECO:0000256" key="1">
    <source>
        <dbReference type="SAM" id="Phobius"/>
    </source>
</evidence>
<accession>A0A6P8BU23</accession>
<dbReference type="OrthoDB" id="1726054at2759"/>
<dbReference type="Proteomes" id="UP000515151">
    <property type="component" value="Chromosome 8"/>
</dbReference>
<dbReference type="GO" id="GO:0005319">
    <property type="term" value="F:lipid transporter activity"/>
    <property type="evidence" value="ECO:0007669"/>
    <property type="project" value="TreeGrafter"/>
</dbReference>
<feature type="transmembrane region" description="Helical" evidence="1">
    <location>
        <begin position="71"/>
        <end position="92"/>
    </location>
</feature>
<dbReference type="InterPro" id="IPR026082">
    <property type="entry name" value="ABCA"/>
</dbReference>
<keyword evidence="1" id="KW-0812">Transmembrane</keyword>
<reference evidence="3 4" key="2">
    <citation type="submission" date="2025-04" db="UniProtKB">
        <authorList>
            <consortium name="RefSeq"/>
        </authorList>
    </citation>
    <scope>IDENTIFICATION</scope>
    <source>
        <tissue evidence="3 4">Leaf</tissue>
    </source>
</reference>
<dbReference type="AlphaFoldDB" id="A0A6P8BU23"/>
<gene>
    <name evidence="3 4" type="primary">LOC116188164</name>
</gene>
<dbReference type="RefSeq" id="XP_031373202.1">
    <property type="nucleotide sequence ID" value="XM_031517342.1"/>
</dbReference>
<proteinExistence type="predicted"/>
<dbReference type="PANTHER" id="PTHR19229:SF205">
    <property type="entry name" value="ABC TRANSPORTER A FAMILY MEMBER 1-RELATED"/>
    <property type="match status" value="1"/>
</dbReference>